<organism evidence="3 4">
    <name type="scientific">Mollisia scopiformis</name>
    <name type="common">Conifer needle endophyte fungus</name>
    <name type="synonym">Phialocephala scopiformis</name>
    <dbReference type="NCBI Taxonomy" id="149040"/>
    <lineage>
        <taxon>Eukaryota</taxon>
        <taxon>Fungi</taxon>
        <taxon>Dikarya</taxon>
        <taxon>Ascomycota</taxon>
        <taxon>Pezizomycotina</taxon>
        <taxon>Leotiomycetes</taxon>
        <taxon>Helotiales</taxon>
        <taxon>Mollisiaceae</taxon>
        <taxon>Mollisia</taxon>
    </lineage>
</organism>
<dbReference type="Pfam" id="PF00248">
    <property type="entry name" value="Aldo_ket_red"/>
    <property type="match status" value="1"/>
</dbReference>
<protein>
    <submittedName>
        <fullName evidence="3">Aldo-keto reductase-like protein</fullName>
    </submittedName>
</protein>
<dbReference type="InterPro" id="IPR036812">
    <property type="entry name" value="NAD(P)_OxRdtase_dom_sf"/>
</dbReference>
<gene>
    <name evidence="3" type="ORF">LY89DRAFT_694257</name>
</gene>
<dbReference type="OrthoDB" id="1720422at2759"/>
<dbReference type="RefSeq" id="XP_018076118.1">
    <property type="nucleotide sequence ID" value="XM_018216692.1"/>
</dbReference>
<dbReference type="FunCoup" id="A0A194XNM1">
    <property type="interactions" value="170"/>
</dbReference>
<evidence type="ECO:0000313" key="3">
    <source>
        <dbReference type="EMBL" id="KUJ21763.1"/>
    </source>
</evidence>
<dbReference type="PANTHER" id="PTHR43364:SF15">
    <property type="entry name" value="ARYL-ALCOHOL DEHYDROGENASE AAD16-RELATED"/>
    <property type="match status" value="1"/>
</dbReference>
<reference evidence="3 4" key="1">
    <citation type="submission" date="2015-10" db="EMBL/GenBank/DDBJ databases">
        <title>Full genome of DAOMC 229536 Phialocephala scopiformis, a fungal endophyte of spruce producing the potent anti-insectan compound rugulosin.</title>
        <authorList>
            <consortium name="DOE Joint Genome Institute"/>
            <person name="Walker A.K."/>
            <person name="Frasz S.L."/>
            <person name="Seifert K.A."/>
            <person name="Miller J.D."/>
            <person name="Mondo S.J."/>
            <person name="Labutti K."/>
            <person name="Lipzen A."/>
            <person name="Dockter R."/>
            <person name="Kennedy M."/>
            <person name="Grigoriev I.V."/>
            <person name="Spatafora J.W."/>
        </authorList>
    </citation>
    <scope>NUCLEOTIDE SEQUENCE [LARGE SCALE GENOMIC DNA]</scope>
    <source>
        <strain evidence="3 4">CBS 120377</strain>
    </source>
</reference>
<dbReference type="GO" id="GO:0016491">
    <property type="term" value="F:oxidoreductase activity"/>
    <property type="evidence" value="ECO:0007669"/>
    <property type="project" value="UniProtKB-KW"/>
</dbReference>
<evidence type="ECO:0000256" key="1">
    <source>
        <dbReference type="ARBA" id="ARBA00023002"/>
    </source>
</evidence>
<name>A0A194XNM1_MOLSC</name>
<dbReference type="AlphaFoldDB" id="A0A194XNM1"/>
<proteinExistence type="predicted"/>
<dbReference type="InterPro" id="IPR050523">
    <property type="entry name" value="AKR_Detox_Biosynth"/>
</dbReference>
<keyword evidence="4" id="KW-1185">Reference proteome</keyword>
<evidence type="ECO:0000313" key="4">
    <source>
        <dbReference type="Proteomes" id="UP000070700"/>
    </source>
</evidence>
<dbReference type="GO" id="GO:0005829">
    <property type="term" value="C:cytosol"/>
    <property type="evidence" value="ECO:0007669"/>
    <property type="project" value="UniProtKB-ARBA"/>
</dbReference>
<dbReference type="KEGG" id="psco:LY89DRAFT_694257"/>
<keyword evidence="1" id="KW-0560">Oxidoreductase</keyword>
<dbReference type="InterPro" id="IPR023210">
    <property type="entry name" value="NADP_OxRdtase_dom"/>
</dbReference>
<dbReference type="GeneID" id="28826418"/>
<sequence length="356" mass="39936">MEYTRLGNSGLKISKVIFGCMSFGTPEWQEWVLDEAAALPLLKHAYDVGLNTWDTADIYSNGQSEEIIGKALKKYEIPRNRIVILTKCYFGVAEDGTQPPIAAASVNDGLMVNRTGLSRKHILDAVDQSVKRLGTYIDVLQIHRLDRDTPREEIMRALNDVVDSGKVRYIGASSMAAWEFQTLQNIADKHGWHKFISMQNYYNLLYREEEREMIPYCRDTGVGLVPWSPLARGALARPFTDRSTLREKSDSGLTRLIRSKESEIDKQVNERVQEIAKKHGVSMTTIATAWCLSKDKVNPIIGLSSKERIDQAVESVQFASSGKLTAEDIAYLEEGYAPKELIGLLTGSQSYATHRG</sequence>
<dbReference type="CDD" id="cd19079">
    <property type="entry name" value="AKR_EcYajO-like"/>
    <property type="match status" value="1"/>
</dbReference>
<feature type="domain" description="NADP-dependent oxidoreductase" evidence="2">
    <location>
        <begin position="15"/>
        <end position="334"/>
    </location>
</feature>
<dbReference type="FunFam" id="3.20.20.100:FF:000004">
    <property type="entry name" value="Oxidoreductase, aldo/keto reductase"/>
    <property type="match status" value="1"/>
</dbReference>
<dbReference type="Gene3D" id="3.20.20.100">
    <property type="entry name" value="NADP-dependent oxidoreductase domain"/>
    <property type="match status" value="1"/>
</dbReference>
<dbReference type="SUPFAM" id="SSF51430">
    <property type="entry name" value="NAD(P)-linked oxidoreductase"/>
    <property type="match status" value="1"/>
</dbReference>
<dbReference type="EMBL" id="KQ947407">
    <property type="protein sequence ID" value="KUJ21763.1"/>
    <property type="molecule type" value="Genomic_DNA"/>
</dbReference>
<dbReference type="InParanoid" id="A0A194XNM1"/>
<evidence type="ECO:0000259" key="2">
    <source>
        <dbReference type="Pfam" id="PF00248"/>
    </source>
</evidence>
<dbReference type="PANTHER" id="PTHR43364">
    <property type="entry name" value="NADH-SPECIFIC METHYLGLYOXAL REDUCTASE-RELATED"/>
    <property type="match status" value="1"/>
</dbReference>
<accession>A0A194XNM1</accession>
<dbReference type="Proteomes" id="UP000070700">
    <property type="component" value="Unassembled WGS sequence"/>
</dbReference>